<dbReference type="EMBL" id="EAAA01001358">
    <property type="status" value="NOT_ANNOTATED_CDS"/>
    <property type="molecule type" value="Genomic_DNA"/>
</dbReference>
<reference evidence="2" key="2">
    <citation type="journal article" date="2008" name="Genome Biol.">
        <title>Improved genome assembly and evidence-based global gene model set for the chordate Ciona intestinalis: new insight into intron and operon populations.</title>
        <authorList>
            <person name="Satou Y."/>
            <person name="Mineta K."/>
            <person name="Ogasawara M."/>
            <person name="Sasakura Y."/>
            <person name="Shoguchi E."/>
            <person name="Ueno K."/>
            <person name="Yamada L."/>
            <person name="Matsumoto J."/>
            <person name="Wasserscheid J."/>
            <person name="Dewar K."/>
            <person name="Wiley G.B."/>
            <person name="Macmil S.L."/>
            <person name="Roe B.A."/>
            <person name="Zeller R.W."/>
            <person name="Hastings K.E."/>
            <person name="Lemaire P."/>
            <person name="Lindquist E."/>
            <person name="Endo T."/>
            <person name="Hotta K."/>
            <person name="Inaba K."/>
        </authorList>
    </citation>
    <scope>NUCLEOTIDE SEQUENCE [LARGE SCALE GENOMIC DNA]</scope>
    <source>
        <strain evidence="2">wild type</strain>
    </source>
</reference>
<evidence type="ECO:0000313" key="3">
    <source>
        <dbReference type="Proteomes" id="UP000008144"/>
    </source>
</evidence>
<feature type="transmembrane region" description="Helical" evidence="1">
    <location>
        <begin position="234"/>
        <end position="258"/>
    </location>
</feature>
<dbReference type="Ensembl" id="ENSCINT00000022383.2">
    <property type="protein sequence ID" value="ENSCINP00000022137.2"/>
    <property type="gene ID" value="ENSCING00000011627.2"/>
</dbReference>
<dbReference type="AlphaFoldDB" id="F7AQ68"/>
<reference evidence="2" key="3">
    <citation type="submission" date="2025-08" db="UniProtKB">
        <authorList>
            <consortium name="Ensembl"/>
        </authorList>
    </citation>
    <scope>IDENTIFICATION</scope>
</reference>
<dbReference type="Proteomes" id="UP000008144">
    <property type="component" value="Chromosome 2"/>
</dbReference>
<accession>F7AQ68</accession>
<evidence type="ECO:0008006" key="4">
    <source>
        <dbReference type="Google" id="ProtNLM"/>
    </source>
</evidence>
<evidence type="ECO:0000313" key="2">
    <source>
        <dbReference type="Ensembl" id="ENSCINP00000022137.2"/>
    </source>
</evidence>
<dbReference type="InParanoid" id="F7AQ68"/>
<keyword evidence="1" id="KW-0472">Membrane</keyword>
<proteinExistence type="predicted"/>
<reference evidence="3" key="1">
    <citation type="journal article" date="2002" name="Science">
        <title>The draft genome of Ciona intestinalis: insights into chordate and vertebrate origins.</title>
        <authorList>
            <person name="Dehal P."/>
            <person name="Satou Y."/>
            <person name="Campbell R.K."/>
            <person name="Chapman J."/>
            <person name="Degnan B."/>
            <person name="De Tomaso A."/>
            <person name="Davidson B."/>
            <person name="Di Gregorio A."/>
            <person name="Gelpke M."/>
            <person name="Goodstein D.M."/>
            <person name="Harafuji N."/>
            <person name="Hastings K.E."/>
            <person name="Ho I."/>
            <person name="Hotta K."/>
            <person name="Huang W."/>
            <person name="Kawashima T."/>
            <person name="Lemaire P."/>
            <person name="Martinez D."/>
            <person name="Meinertzhagen I.A."/>
            <person name="Necula S."/>
            <person name="Nonaka M."/>
            <person name="Putnam N."/>
            <person name="Rash S."/>
            <person name="Saiga H."/>
            <person name="Satake M."/>
            <person name="Terry A."/>
            <person name="Yamada L."/>
            <person name="Wang H.G."/>
            <person name="Awazu S."/>
            <person name="Azumi K."/>
            <person name="Boore J."/>
            <person name="Branno M."/>
            <person name="Chin-Bow S."/>
            <person name="DeSantis R."/>
            <person name="Doyle S."/>
            <person name="Francino P."/>
            <person name="Keys D.N."/>
            <person name="Haga S."/>
            <person name="Hayashi H."/>
            <person name="Hino K."/>
            <person name="Imai K.S."/>
            <person name="Inaba K."/>
            <person name="Kano S."/>
            <person name="Kobayashi K."/>
            <person name="Kobayashi M."/>
            <person name="Lee B.I."/>
            <person name="Makabe K.W."/>
            <person name="Manohar C."/>
            <person name="Matassi G."/>
            <person name="Medina M."/>
            <person name="Mochizuki Y."/>
            <person name="Mount S."/>
            <person name="Morishita T."/>
            <person name="Miura S."/>
            <person name="Nakayama A."/>
            <person name="Nishizaka S."/>
            <person name="Nomoto H."/>
            <person name="Ohta F."/>
            <person name="Oishi K."/>
            <person name="Rigoutsos I."/>
            <person name="Sano M."/>
            <person name="Sasaki A."/>
            <person name="Sasakura Y."/>
            <person name="Shoguchi E."/>
            <person name="Shin-i T."/>
            <person name="Spagnuolo A."/>
            <person name="Stainier D."/>
            <person name="Suzuki M.M."/>
            <person name="Tassy O."/>
            <person name="Takatori N."/>
            <person name="Tokuoka M."/>
            <person name="Yagi K."/>
            <person name="Yoshizaki F."/>
            <person name="Wada S."/>
            <person name="Zhang C."/>
            <person name="Hyatt P.D."/>
            <person name="Larimer F."/>
            <person name="Detter C."/>
            <person name="Doggett N."/>
            <person name="Glavina T."/>
            <person name="Hawkins T."/>
            <person name="Richardson P."/>
            <person name="Lucas S."/>
            <person name="Kohara Y."/>
            <person name="Levine M."/>
            <person name="Satoh N."/>
            <person name="Rokhsar D.S."/>
        </authorList>
    </citation>
    <scope>NUCLEOTIDE SEQUENCE [LARGE SCALE GENOMIC DNA]</scope>
</reference>
<sequence>MDETGESGFRPYAIIYMVVVTLFLYFISSYIAYRRDSKELKQCKIFYLEQPKSTGIAYCFSFTVNKRFCDDKEQDLVFRLGGAKNNGPLLHFRDFDNNLFQSGQVVNIGFYLPVDIGDLENIEIACVNNNNSNDDGNDLLSISHIAVRKFQKINCDDSAALDFMPKHIRTWQQDFTGAKSKHCEKAILQAGQTKSFYLEEIQQFGQDSLVKFMWQHYLFSMSTKWHQVWSEYSCLDYMLVMCLDVLAITAIISTYYAYGQQACSFNINMNDVSSYERTTNWLDENWTCLVSISWMSLTCSLSIIPLSMIWWRLFQFIGGKGFTDNLLKSYLEKCNDDYENNKTDFLILRTLESKSVYEDTCMTTKRLLREEPVITNCSTDDISLHNLAYVRTKMGQTVLQGDEPDRKIVKRSNYVSAGGKPNIMSGSKFGMDGTVSTNSSQYSERLVQQI</sequence>
<protein>
    <recommendedName>
        <fullName evidence="4">PLAT domain-containing protein</fullName>
    </recommendedName>
</protein>
<name>F7AQ68_CIOIN</name>
<feature type="transmembrane region" description="Helical" evidence="1">
    <location>
        <begin position="292"/>
        <end position="311"/>
    </location>
</feature>
<reference evidence="2" key="4">
    <citation type="submission" date="2025-09" db="UniProtKB">
        <authorList>
            <consortium name="Ensembl"/>
        </authorList>
    </citation>
    <scope>IDENTIFICATION</scope>
</reference>
<feature type="transmembrane region" description="Helical" evidence="1">
    <location>
        <begin position="12"/>
        <end position="33"/>
    </location>
</feature>
<dbReference type="HOGENOM" id="CLU_608264_0_0_1"/>
<keyword evidence="1" id="KW-0812">Transmembrane</keyword>
<organism evidence="2 3">
    <name type="scientific">Ciona intestinalis</name>
    <name type="common">Transparent sea squirt</name>
    <name type="synonym">Ascidia intestinalis</name>
    <dbReference type="NCBI Taxonomy" id="7719"/>
    <lineage>
        <taxon>Eukaryota</taxon>
        <taxon>Metazoa</taxon>
        <taxon>Chordata</taxon>
        <taxon>Tunicata</taxon>
        <taxon>Ascidiacea</taxon>
        <taxon>Phlebobranchia</taxon>
        <taxon>Cionidae</taxon>
        <taxon>Ciona</taxon>
    </lineage>
</organism>
<keyword evidence="1" id="KW-1133">Transmembrane helix</keyword>
<dbReference type="GeneTree" id="ENSGT00530000067863"/>
<keyword evidence="3" id="KW-1185">Reference proteome</keyword>
<evidence type="ECO:0000256" key="1">
    <source>
        <dbReference type="SAM" id="Phobius"/>
    </source>
</evidence>